<evidence type="ECO:0000313" key="6">
    <source>
        <dbReference type="Proteomes" id="UP000014760"/>
    </source>
</evidence>
<reference evidence="5" key="3">
    <citation type="submission" date="2015-06" db="UniProtKB">
        <authorList>
            <consortium name="EnsemblMetazoa"/>
        </authorList>
    </citation>
    <scope>IDENTIFICATION</scope>
</reference>
<dbReference type="PRINTS" id="PR01415">
    <property type="entry name" value="ANKYRIN"/>
</dbReference>
<dbReference type="SUPFAM" id="SSF48403">
    <property type="entry name" value="Ankyrin repeat"/>
    <property type="match status" value="1"/>
</dbReference>
<dbReference type="Gene3D" id="1.25.40.20">
    <property type="entry name" value="Ankyrin repeat-containing domain"/>
    <property type="match status" value="2"/>
</dbReference>
<evidence type="ECO:0000256" key="2">
    <source>
        <dbReference type="ARBA" id="ARBA00023043"/>
    </source>
</evidence>
<feature type="repeat" description="ANK" evidence="3">
    <location>
        <begin position="56"/>
        <end position="88"/>
    </location>
</feature>
<dbReference type="STRING" id="283909.R7V911"/>
<dbReference type="AlphaFoldDB" id="R7V911"/>
<dbReference type="EMBL" id="AMQN01004647">
    <property type="status" value="NOT_ANNOTATED_CDS"/>
    <property type="molecule type" value="Genomic_DNA"/>
</dbReference>
<protein>
    <submittedName>
        <fullName evidence="4 5">Uncharacterized protein</fullName>
    </submittedName>
</protein>
<feature type="repeat" description="ANK" evidence="3">
    <location>
        <begin position="123"/>
        <end position="156"/>
    </location>
</feature>
<keyword evidence="6" id="KW-1185">Reference proteome</keyword>
<dbReference type="OrthoDB" id="70519at2759"/>
<evidence type="ECO:0000256" key="3">
    <source>
        <dbReference type="PROSITE-ProRule" id="PRU00023"/>
    </source>
</evidence>
<dbReference type="GO" id="GO:0004842">
    <property type="term" value="F:ubiquitin-protein transferase activity"/>
    <property type="evidence" value="ECO:0007669"/>
    <property type="project" value="TreeGrafter"/>
</dbReference>
<keyword evidence="1" id="KW-0677">Repeat</keyword>
<name>R7V911_CAPTE</name>
<dbReference type="GO" id="GO:0085020">
    <property type="term" value="P:protein K6-linked ubiquitination"/>
    <property type="evidence" value="ECO:0007669"/>
    <property type="project" value="TreeGrafter"/>
</dbReference>
<dbReference type="SMART" id="SM00248">
    <property type="entry name" value="ANK"/>
    <property type="match status" value="3"/>
</dbReference>
<dbReference type="InterPro" id="IPR002110">
    <property type="entry name" value="Ankyrin_rpt"/>
</dbReference>
<dbReference type="PROSITE" id="PS50297">
    <property type="entry name" value="ANK_REP_REGION"/>
    <property type="match status" value="3"/>
</dbReference>
<dbReference type="PANTHER" id="PTHR24171">
    <property type="entry name" value="ANKYRIN REPEAT DOMAIN-CONTAINING PROTEIN 39-RELATED"/>
    <property type="match status" value="1"/>
</dbReference>
<dbReference type="Pfam" id="PF12796">
    <property type="entry name" value="Ank_2"/>
    <property type="match status" value="1"/>
</dbReference>
<dbReference type="GO" id="GO:0031436">
    <property type="term" value="C:BRCA1-BARD1 complex"/>
    <property type="evidence" value="ECO:0007669"/>
    <property type="project" value="TreeGrafter"/>
</dbReference>
<reference evidence="4 6" key="2">
    <citation type="journal article" date="2013" name="Nature">
        <title>Insights into bilaterian evolution from three spiralian genomes.</title>
        <authorList>
            <person name="Simakov O."/>
            <person name="Marletaz F."/>
            <person name="Cho S.J."/>
            <person name="Edsinger-Gonzales E."/>
            <person name="Havlak P."/>
            <person name="Hellsten U."/>
            <person name="Kuo D.H."/>
            <person name="Larsson T."/>
            <person name="Lv J."/>
            <person name="Arendt D."/>
            <person name="Savage R."/>
            <person name="Osoegawa K."/>
            <person name="de Jong P."/>
            <person name="Grimwood J."/>
            <person name="Chapman J.A."/>
            <person name="Shapiro H."/>
            <person name="Aerts A."/>
            <person name="Otillar R.P."/>
            <person name="Terry A.Y."/>
            <person name="Boore J.L."/>
            <person name="Grigoriev I.V."/>
            <person name="Lindberg D.R."/>
            <person name="Seaver E.C."/>
            <person name="Weisblat D.A."/>
            <person name="Putnam N.H."/>
            <person name="Rokhsar D.S."/>
        </authorList>
    </citation>
    <scope>NUCLEOTIDE SEQUENCE</scope>
    <source>
        <strain evidence="4 6">I ESC-2004</strain>
    </source>
</reference>
<dbReference type="HOGENOM" id="CLU_000134_35_1_1"/>
<dbReference type="Pfam" id="PF00023">
    <property type="entry name" value="Ank"/>
    <property type="match status" value="1"/>
</dbReference>
<dbReference type="EnsemblMetazoa" id="CapteT170225">
    <property type="protein sequence ID" value="CapteP170225"/>
    <property type="gene ID" value="CapteG170225"/>
</dbReference>
<dbReference type="Proteomes" id="UP000014760">
    <property type="component" value="Unassembled WGS sequence"/>
</dbReference>
<accession>R7V911</accession>
<dbReference type="InterPro" id="IPR036770">
    <property type="entry name" value="Ankyrin_rpt-contain_sf"/>
</dbReference>
<dbReference type="GO" id="GO:0070531">
    <property type="term" value="C:BRCA1-A complex"/>
    <property type="evidence" value="ECO:0007669"/>
    <property type="project" value="TreeGrafter"/>
</dbReference>
<proteinExistence type="predicted"/>
<evidence type="ECO:0000256" key="1">
    <source>
        <dbReference type="ARBA" id="ARBA00022737"/>
    </source>
</evidence>
<dbReference type="PANTHER" id="PTHR24171:SF9">
    <property type="entry name" value="ANKYRIN REPEAT DOMAIN-CONTAINING PROTEIN 39"/>
    <property type="match status" value="1"/>
</dbReference>
<dbReference type="EMBL" id="KB294061">
    <property type="protein sequence ID" value="ELU15059.1"/>
    <property type="molecule type" value="Genomic_DNA"/>
</dbReference>
<organism evidence="4">
    <name type="scientific">Capitella teleta</name>
    <name type="common">Polychaete worm</name>
    <dbReference type="NCBI Taxonomy" id="283909"/>
    <lineage>
        <taxon>Eukaryota</taxon>
        <taxon>Metazoa</taxon>
        <taxon>Spiralia</taxon>
        <taxon>Lophotrochozoa</taxon>
        <taxon>Annelida</taxon>
        <taxon>Polychaeta</taxon>
        <taxon>Sedentaria</taxon>
        <taxon>Scolecida</taxon>
        <taxon>Capitellidae</taxon>
        <taxon>Capitella</taxon>
    </lineage>
</organism>
<reference evidence="6" key="1">
    <citation type="submission" date="2012-12" db="EMBL/GenBank/DDBJ databases">
        <authorList>
            <person name="Hellsten U."/>
            <person name="Grimwood J."/>
            <person name="Chapman J.A."/>
            <person name="Shapiro H."/>
            <person name="Aerts A."/>
            <person name="Otillar R.P."/>
            <person name="Terry A.Y."/>
            <person name="Boore J.L."/>
            <person name="Simakov O."/>
            <person name="Marletaz F."/>
            <person name="Cho S.-J."/>
            <person name="Edsinger-Gonzales E."/>
            <person name="Havlak P."/>
            <person name="Kuo D.-H."/>
            <person name="Larsson T."/>
            <person name="Lv J."/>
            <person name="Arendt D."/>
            <person name="Savage R."/>
            <person name="Osoegawa K."/>
            <person name="de Jong P."/>
            <person name="Lindberg D.R."/>
            <person name="Seaver E.C."/>
            <person name="Weisblat D.A."/>
            <person name="Putnam N.H."/>
            <person name="Grigoriev I.V."/>
            <person name="Rokhsar D.S."/>
        </authorList>
    </citation>
    <scope>NUCLEOTIDE SEQUENCE</scope>
    <source>
        <strain evidence="6">I ESC-2004</strain>
    </source>
</reference>
<dbReference type="PROSITE" id="PS50088">
    <property type="entry name" value="ANK_REPEAT"/>
    <property type="match status" value="3"/>
</dbReference>
<sequence>MAEGHVCGHHSAVTSVNQSLDEMDFERGIWSAALSNETDRLQDLLKHTDPNSLDSSGYSALHYAARNGHLNACVMLLKHGAKVNIKTRTGKATPLMRAAYCGHVEVVKLLLSKGANPLTQDSDGRTALHKACERNQSSVVRQLLMKNGQALSIVDSQGKTAKDLIPLENVDLLSVLHEF</sequence>
<evidence type="ECO:0000313" key="5">
    <source>
        <dbReference type="EnsemblMetazoa" id="CapteP170225"/>
    </source>
</evidence>
<evidence type="ECO:0000313" key="4">
    <source>
        <dbReference type="EMBL" id="ELU15059.1"/>
    </source>
</evidence>
<dbReference type="OMA" id="YCGHLNV"/>
<feature type="repeat" description="ANK" evidence="3">
    <location>
        <begin position="90"/>
        <end position="122"/>
    </location>
</feature>
<keyword evidence="2 3" id="KW-0040">ANK repeat</keyword>
<gene>
    <name evidence="4" type="ORF">CAPTEDRAFT_170225</name>
</gene>